<dbReference type="Proteomes" id="UP000339690">
    <property type="component" value="Chromosome"/>
</dbReference>
<evidence type="ECO:0000256" key="2">
    <source>
        <dbReference type="ARBA" id="ARBA00023002"/>
    </source>
</evidence>
<keyword evidence="7" id="KW-1185">Reference proteome</keyword>
<accession>A0A5Q2TR19</accession>
<dbReference type="FunFam" id="3.40.50.1970:FF:000003">
    <property type="entry name" value="Alcohol dehydrogenase, iron-containing"/>
    <property type="match status" value="1"/>
</dbReference>
<organism evidence="6 7">
    <name type="scientific">Gracilibacillus salitolerans</name>
    <dbReference type="NCBI Taxonomy" id="2663022"/>
    <lineage>
        <taxon>Bacteria</taxon>
        <taxon>Bacillati</taxon>
        <taxon>Bacillota</taxon>
        <taxon>Bacilli</taxon>
        <taxon>Bacillales</taxon>
        <taxon>Bacillaceae</taxon>
        <taxon>Gracilibacillus</taxon>
    </lineage>
</organism>
<dbReference type="CDD" id="cd08194">
    <property type="entry name" value="Fe-ADH-like"/>
    <property type="match status" value="1"/>
</dbReference>
<name>A0A5Q2TR19_9BACI</name>
<reference evidence="6 7" key="1">
    <citation type="submission" date="2019-11" db="EMBL/GenBank/DDBJ databases">
        <title>Gracilibacillus salitolerans sp. nov., a moderate halophile isolated from a saline soil in northwest China.</title>
        <authorList>
            <person name="Gan L."/>
        </authorList>
    </citation>
    <scope>NUCLEOTIDE SEQUENCE [LARGE SCALE GENOMIC DNA]</scope>
    <source>
        <strain evidence="6 7">SCU50</strain>
    </source>
</reference>
<dbReference type="KEGG" id="grc:GI584_19905"/>
<evidence type="ECO:0000256" key="1">
    <source>
        <dbReference type="ARBA" id="ARBA00007358"/>
    </source>
</evidence>
<evidence type="ECO:0000259" key="4">
    <source>
        <dbReference type="Pfam" id="PF00465"/>
    </source>
</evidence>
<dbReference type="PANTHER" id="PTHR11496:SF102">
    <property type="entry name" value="ALCOHOL DEHYDROGENASE 4"/>
    <property type="match status" value="1"/>
</dbReference>
<feature type="domain" description="Alcohol dehydrogenase iron-type/glycerol dehydrogenase GldA" evidence="4">
    <location>
        <begin position="10"/>
        <end position="178"/>
    </location>
</feature>
<feature type="domain" description="Fe-containing alcohol dehydrogenase-like C-terminal" evidence="5">
    <location>
        <begin position="189"/>
        <end position="385"/>
    </location>
</feature>
<keyword evidence="2" id="KW-0560">Oxidoreductase</keyword>
<evidence type="ECO:0000259" key="5">
    <source>
        <dbReference type="Pfam" id="PF25137"/>
    </source>
</evidence>
<gene>
    <name evidence="6" type="ORF">GI584_19905</name>
</gene>
<evidence type="ECO:0000256" key="3">
    <source>
        <dbReference type="ARBA" id="ARBA00023027"/>
    </source>
</evidence>
<dbReference type="AlphaFoldDB" id="A0A5Q2TR19"/>
<sequence>MNNIFSFRMPKCLYYGEDSFGLVGEQVKKYGHKCLLISDKVMDNLGHVNQCIQFLKQSSVNCMTYLGVNSEPTDRHVEEALKLFRDENCDVIVSLGGGSCIDTGKAVAVLAEHDGDVVDYFESKKQMNHSTIPFIALPTTAGTGSEVTDVTVITNTKNDVKMMIKDPALTPSVAIVDPILTYTLPSHITASTGIDALCHAIEAYISRLSHPMTDNLALSAIRLISQNIRLSYNNEDPKAKGKMALASMQAGVAFSNASVCLVHGMSRPIGALFHVPHGVSNAMILPAILYFSKESCIEKMAIIGRIFNRDLEQVSDVVAADSAVEEIRKLCAELNIPNMKDWGIEMTRFKQFVCKMADDALASGSPDNNPKVPSKEEIIELYETCYSYHFM</sequence>
<dbReference type="GO" id="GO:0046872">
    <property type="term" value="F:metal ion binding"/>
    <property type="evidence" value="ECO:0007669"/>
    <property type="project" value="InterPro"/>
</dbReference>
<dbReference type="SUPFAM" id="SSF56796">
    <property type="entry name" value="Dehydroquinate synthase-like"/>
    <property type="match status" value="1"/>
</dbReference>
<dbReference type="Gene3D" id="3.40.50.1970">
    <property type="match status" value="1"/>
</dbReference>
<dbReference type="InterPro" id="IPR039697">
    <property type="entry name" value="Alcohol_dehydrogenase_Fe"/>
</dbReference>
<dbReference type="Pfam" id="PF00465">
    <property type="entry name" value="Fe-ADH"/>
    <property type="match status" value="1"/>
</dbReference>
<dbReference type="Gene3D" id="1.20.1090.10">
    <property type="entry name" value="Dehydroquinate synthase-like - alpha domain"/>
    <property type="match status" value="1"/>
</dbReference>
<dbReference type="PROSITE" id="PS00913">
    <property type="entry name" value="ADH_IRON_1"/>
    <property type="match status" value="1"/>
</dbReference>
<evidence type="ECO:0000313" key="7">
    <source>
        <dbReference type="Proteomes" id="UP000339690"/>
    </source>
</evidence>
<dbReference type="PANTHER" id="PTHR11496">
    <property type="entry name" value="ALCOHOL DEHYDROGENASE"/>
    <property type="match status" value="1"/>
</dbReference>
<dbReference type="EMBL" id="CP045915">
    <property type="protein sequence ID" value="QGH36170.1"/>
    <property type="molecule type" value="Genomic_DNA"/>
</dbReference>
<dbReference type="FunFam" id="1.20.1090.10:FF:000001">
    <property type="entry name" value="Aldehyde-alcohol dehydrogenase"/>
    <property type="match status" value="1"/>
</dbReference>
<protein>
    <submittedName>
        <fullName evidence="6">Iron-containing alcohol dehydrogenase</fullName>
    </submittedName>
</protein>
<proteinExistence type="inferred from homology"/>
<dbReference type="RefSeq" id="WP_153792345.1">
    <property type="nucleotide sequence ID" value="NZ_CP045915.1"/>
</dbReference>
<dbReference type="Pfam" id="PF25137">
    <property type="entry name" value="ADH_Fe_C"/>
    <property type="match status" value="1"/>
</dbReference>
<dbReference type="GO" id="GO:0004022">
    <property type="term" value="F:alcohol dehydrogenase (NAD+) activity"/>
    <property type="evidence" value="ECO:0007669"/>
    <property type="project" value="TreeGrafter"/>
</dbReference>
<evidence type="ECO:0000313" key="6">
    <source>
        <dbReference type="EMBL" id="QGH36170.1"/>
    </source>
</evidence>
<dbReference type="InterPro" id="IPR001670">
    <property type="entry name" value="ADH_Fe/GldA"/>
</dbReference>
<comment type="similarity">
    <text evidence="1">Belongs to the iron-containing alcohol dehydrogenase family.</text>
</comment>
<dbReference type="InterPro" id="IPR056798">
    <property type="entry name" value="ADH_Fe_C"/>
</dbReference>
<dbReference type="InterPro" id="IPR018211">
    <property type="entry name" value="ADH_Fe_CS"/>
</dbReference>
<keyword evidence="3" id="KW-0520">NAD</keyword>